<sequence length="1015" mass="119225">MTNQLTRPCTLELEDNKQPNFRALYPIAGEAVSESESEKTEEYQLDKSTSSLDIIDFILVYEESINPDNSTQLERAQRELRRIYENNLKILKLILNYRRIPLKYNRQRVFVLITTPFDSLLEMGEKSRLYLPIDRINSFLRHLINYPPLTFGIPKFFLPDPIVFNENNKRSLYIFHPYSKNVHQKFAKHFDSYNSKDGLFTLAQRTRLTYEILIRIPTIVKVTRRTTQTDIDAENLVQLKENTNNLNEQDIDDNSSMSIDEIIQIIQTFIKQSSKKSFQLSQNNTNGIHFLIKIGVYLTAYSAHEHFRPSLRQSTQEQKSIASFSTRLESETNDFNTRELLYLHWAQIKHIFKLQPLDLIRAYFGENVALYFCYLGWYTSMLSLPALIGCFVLGYSIINTFFDVPTQEICRGNITDYLCPQQTRSEFIQIQEMCSTKRFATIFDNYATQMFGVFMMMWVLCLRKFWQRYLAKFQYQWCAYEDERRHEIPRSAFLLQSTATRLNPSNGISEAYIPKMTLYFCRSLSILVTFTFICLACINIVILMYLRLKLFDSFLKLNLKWLNKYLFIIVSIITSSISLIISIILDFVYDIVATYMTEVERHRLQTHYDASLTLKLFIFAFINYYGTIIYTAFFKPLISNYPGPGTDTNLVFTEQLETCGELTGCAYEVTISLLITLIGKQLANTIVEYFDTKITNILVYFRYHKNELSKNEFELRTPSSIENDNENLINDDHSHHINLFKTDKLNEHREWETDIYLQHFGRNQLYNEYIEIMIQYGFIAMFSCALPVAPLLAMGSNLFEIRTDGAKLLFDLRRPYGDLATGLGIWDAIFDAISKIALLTNILYLTITCDLLTKIKYINTIHKQNLDGYINWTLSSLAVNDIDSIYKSIIYPYPNLTYCRYRDFRYSPKDSIAACLSLTNETSPYDRRTLYYEIRLIQFITTFFAIIVVFMIYYLMNLFIKDKPRLIRNVQQREELLAEYTLWADQSKNKTIKNIQKIPRLSDLGLEFIDKRKIS</sequence>
<evidence type="ECO:0000256" key="7">
    <source>
        <dbReference type="ARBA" id="ARBA00023180"/>
    </source>
</evidence>
<evidence type="ECO:0000256" key="4">
    <source>
        <dbReference type="ARBA" id="ARBA00022692"/>
    </source>
</evidence>
<dbReference type="Pfam" id="PF04547">
    <property type="entry name" value="Anoctamin"/>
    <property type="match status" value="1"/>
</dbReference>
<reference evidence="11" key="1">
    <citation type="submission" date="2021-02" db="EMBL/GenBank/DDBJ databases">
        <authorList>
            <person name="Nowell W R."/>
        </authorList>
    </citation>
    <scope>NUCLEOTIDE SEQUENCE</scope>
</reference>
<evidence type="ECO:0000256" key="5">
    <source>
        <dbReference type="ARBA" id="ARBA00022989"/>
    </source>
</evidence>
<feature type="transmembrane region" description="Helical" evidence="8">
    <location>
        <begin position="368"/>
        <end position="398"/>
    </location>
</feature>
<evidence type="ECO:0000313" key="11">
    <source>
        <dbReference type="EMBL" id="CAF0795322.1"/>
    </source>
</evidence>
<evidence type="ECO:0000259" key="10">
    <source>
        <dbReference type="Pfam" id="PF16178"/>
    </source>
</evidence>
<keyword evidence="13" id="KW-1185">Reference proteome</keyword>
<dbReference type="InterPro" id="IPR049452">
    <property type="entry name" value="Anoctamin_TM"/>
</dbReference>
<evidence type="ECO:0000256" key="6">
    <source>
        <dbReference type="ARBA" id="ARBA00023136"/>
    </source>
</evidence>
<evidence type="ECO:0000256" key="8">
    <source>
        <dbReference type="RuleBase" id="RU280814"/>
    </source>
</evidence>
<feature type="transmembrane region" description="Helical" evidence="8">
    <location>
        <begin position="446"/>
        <end position="466"/>
    </location>
</feature>
<feature type="domain" description="Anoctamin dimerisation" evidence="10">
    <location>
        <begin position="251"/>
        <end position="357"/>
    </location>
</feature>
<feature type="transmembrane region" description="Helical" evidence="8">
    <location>
        <begin position="566"/>
        <end position="592"/>
    </location>
</feature>
<name>A0A813S5M0_9BILA</name>
<keyword evidence="4 8" id="KW-0812">Transmembrane</keyword>
<protein>
    <recommendedName>
        <fullName evidence="8">Anoctamin</fullName>
    </recommendedName>
</protein>
<dbReference type="EMBL" id="CAJNOQ010000386">
    <property type="protein sequence ID" value="CAF0795322.1"/>
    <property type="molecule type" value="Genomic_DNA"/>
</dbReference>
<feature type="transmembrane region" description="Helical" evidence="8">
    <location>
        <begin position="524"/>
        <end position="546"/>
    </location>
</feature>
<comment type="similarity">
    <text evidence="2 8">Belongs to the anoctamin family.</text>
</comment>
<feature type="transmembrane region" description="Helical" evidence="8">
    <location>
        <begin position="936"/>
        <end position="956"/>
    </location>
</feature>
<comment type="subcellular location">
    <subcellularLocation>
        <location evidence="1">Cell membrane</location>
        <topology evidence="1">Multi-pass membrane protein</topology>
    </subcellularLocation>
    <subcellularLocation>
        <location evidence="8">Membrane</location>
        <topology evidence="8">Multi-pass membrane protein</topology>
    </subcellularLocation>
</comment>
<keyword evidence="6 8" id="KW-0472">Membrane</keyword>
<comment type="caution">
    <text evidence="11">The sequence shown here is derived from an EMBL/GenBank/DDBJ whole genome shotgun (WGS) entry which is preliminary data.</text>
</comment>
<evidence type="ECO:0000256" key="1">
    <source>
        <dbReference type="ARBA" id="ARBA00004651"/>
    </source>
</evidence>
<accession>A0A813S5M0</accession>
<evidence type="ECO:0000313" key="13">
    <source>
        <dbReference type="Proteomes" id="UP000663829"/>
    </source>
</evidence>
<dbReference type="InterPro" id="IPR007632">
    <property type="entry name" value="Anoctamin"/>
</dbReference>
<dbReference type="PANTHER" id="PTHR12308:SF84">
    <property type="entry name" value="ANOCTAMIN"/>
    <property type="match status" value="1"/>
</dbReference>
<proteinExistence type="inferred from homology"/>
<dbReference type="PANTHER" id="PTHR12308">
    <property type="entry name" value="ANOCTAMIN"/>
    <property type="match status" value="1"/>
</dbReference>
<keyword evidence="3" id="KW-1003">Cell membrane</keyword>
<evidence type="ECO:0000313" key="12">
    <source>
        <dbReference type="EMBL" id="CAF3579845.1"/>
    </source>
</evidence>
<dbReference type="InterPro" id="IPR032394">
    <property type="entry name" value="Anoct_dimer"/>
</dbReference>
<dbReference type="GO" id="GO:0046983">
    <property type="term" value="F:protein dimerization activity"/>
    <property type="evidence" value="ECO:0007669"/>
    <property type="project" value="InterPro"/>
</dbReference>
<organism evidence="11 13">
    <name type="scientific">Didymodactylos carnosus</name>
    <dbReference type="NCBI Taxonomy" id="1234261"/>
    <lineage>
        <taxon>Eukaryota</taxon>
        <taxon>Metazoa</taxon>
        <taxon>Spiralia</taxon>
        <taxon>Gnathifera</taxon>
        <taxon>Rotifera</taxon>
        <taxon>Eurotatoria</taxon>
        <taxon>Bdelloidea</taxon>
        <taxon>Philodinida</taxon>
        <taxon>Philodinidae</taxon>
        <taxon>Didymodactylos</taxon>
    </lineage>
</organism>
<dbReference type="GO" id="GO:0005254">
    <property type="term" value="F:chloride channel activity"/>
    <property type="evidence" value="ECO:0007669"/>
    <property type="project" value="TreeGrafter"/>
</dbReference>
<comment type="caution">
    <text evidence="8">Lacks conserved residue(s) required for the propagation of feature annotation.</text>
</comment>
<dbReference type="Pfam" id="PF16178">
    <property type="entry name" value="Anoct_dimer"/>
    <property type="match status" value="2"/>
</dbReference>
<evidence type="ECO:0000259" key="9">
    <source>
        <dbReference type="Pfam" id="PF04547"/>
    </source>
</evidence>
<dbReference type="OrthoDB" id="296386at2759"/>
<feature type="domain" description="Anoctamin transmembrane" evidence="9">
    <location>
        <begin position="360"/>
        <end position="974"/>
    </location>
</feature>
<feature type="domain" description="Anoctamin dimerisation" evidence="10">
    <location>
        <begin position="55"/>
        <end position="237"/>
    </location>
</feature>
<keyword evidence="5 8" id="KW-1133">Transmembrane helix</keyword>
<feature type="transmembrane region" description="Helical" evidence="8">
    <location>
        <begin position="612"/>
        <end position="633"/>
    </location>
</feature>
<evidence type="ECO:0000256" key="3">
    <source>
        <dbReference type="ARBA" id="ARBA00022475"/>
    </source>
</evidence>
<dbReference type="GO" id="GO:0005886">
    <property type="term" value="C:plasma membrane"/>
    <property type="evidence" value="ECO:0007669"/>
    <property type="project" value="UniProtKB-SubCell"/>
</dbReference>
<dbReference type="Proteomes" id="UP000681722">
    <property type="component" value="Unassembled WGS sequence"/>
</dbReference>
<evidence type="ECO:0000256" key="2">
    <source>
        <dbReference type="ARBA" id="ARBA00009671"/>
    </source>
</evidence>
<dbReference type="Proteomes" id="UP000663829">
    <property type="component" value="Unassembled WGS sequence"/>
</dbReference>
<keyword evidence="7" id="KW-0325">Glycoprotein</keyword>
<dbReference type="AlphaFoldDB" id="A0A813S5M0"/>
<dbReference type="EMBL" id="CAJOBC010000386">
    <property type="protein sequence ID" value="CAF3579845.1"/>
    <property type="molecule type" value="Genomic_DNA"/>
</dbReference>
<gene>
    <name evidence="11" type="ORF">GPM918_LOCUS3220</name>
    <name evidence="12" type="ORF">SRO942_LOCUS3220</name>
</gene>